<dbReference type="PANTHER" id="PTHR39176">
    <property type="entry name" value="PERIPLASMIC PROTEIN-RELATED"/>
    <property type="match status" value="1"/>
</dbReference>
<feature type="domain" description="Lysozyme inhibitor LprI-like N-terminal" evidence="2">
    <location>
        <begin position="45"/>
        <end position="132"/>
    </location>
</feature>
<organism evidence="3 4">
    <name type="scientific">Luteibacter sahnii</name>
    <dbReference type="NCBI Taxonomy" id="3021977"/>
    <lineage>
        <taxon>Bacteria</taxon>
        <taxon>Pseudomonadati</taxon>
        <taxon>Pseudomonadota</taxon>
        <taxon>Gammaproteobacteria</taxon>
        <taxon>Lysobacterales</taxon>
        <taxon>Rhodanobacteraceae</taxon>
        <taxon>Luteibacter</taxon>
    </lineage>
</organism>
<dbReference type="InterPro" id="IPR009739">
    <property type="entry name" value="LprI-like_N"/>
</dbReference>
<evidence type="ECO:0000313" key="3">
    <source>
        <dbReference type="EMBL" id="MDF4024020.1"/>
    </source>
</evidence>
<dbReference type="RefSeq" id="WP_320550563.1">
    <property type="nucleotide sequence ID" value="NZ_JAQLOK010000002.1"/>
</dbReference>
<proteinExistence type="predicted"/>
<dbReference type="PANTHER" id="PTHR39176:SF1">
    <property type="entry name" value="PERIPLASMIC PROTEIN"/>
    <property type="match status" value="1"/>
</dbReference>
<gene>
    <name evidence="3" type="ORF">P3W24_03400</name>
</gene>
<dbReference type="Gene3D" id="1.20.1270.180">
    <property type="match status" value="1"/>
</dbReference>
<feature type="chain" id="PRO_5046941400" evidence="1">
    <location>
        <begin position="26"/>
        <end position="139"/>
    </location>
</feature>
<evidence type="ECO:0000256" key="1">
    <source>
        <dbReference type="SAM" id="SignalP"/>
    </source>
</evidence>
<protein>
    <submittedName>
        <fullName evidence="3">Lysozyme inhibitor LprI family protein</fullName>
    </submittedName>
</protein>
<dbReference type="Pfam" id="PF07007">
    <property type="entry name" value="LprI"/>
    <property type="match status" value="1"/>
</dbReference>
<feature type="signal peptide" evidence="1">
    <location>
        <begin position="1"/>
        <end position="25"/>
    </location>
</feature>
<dbReference type="Proteomes" id="UP001528850">
    <property type="component" value="Unassembled WGS sequence"/>
</dbReference>
<reference evidence="3 4" key="1">
    <citation type="journal article" date="2024" name="Curr. Microbiol.">
        <title>Luteibacter sahnii sp. nov., A Novel Yellow-Colored Xanthomonadin Pigment Producing Probiotic Bacterium from Healthy Rice Seed Microbiome.</title>
        <authorList>
            <person name="Jaiswal G."/>
            <person name="Rana R."/>
            <person name="Nayak P.K."/>
            <person name="Chouhan R."/>
            <person name="Gandhi S.G."/>
            <person name="Patel H.K."/>
            <person name="Patil P.B."/>
        </authorList>
    </citation>
    <scope>NUCLEOTIDE SEQUENCE [LARGE SCALE GENOMIC DNA]</scope>
    <source>
        <strain evidence="3 4">PPL201</strain>
    </source>
</reference>
<keyword evidence="1" id="KW-0732">Signal</keyword>
<dbReference type="EMBL" id="JARJJS010000001">
    <property type="protein sequence ID" value="MDF4024020.1"/>
    <property type="molecule type" value="Genomic_DNA"/>
</dbReference>
<name>A0ABT6B7E7_9GAMM</name>
<evidence type="ECO:0000259" key="2">
    <source>
        <dbReference type="Pfam" id="PF07007"/>
    </source>
</evidence>
<keyword evidence="4" id="KW-1185">Reference proteome</keyword>
<accession>A0ABT6B7E7</accession>
<sequence length="139" mass="14921">MDAISTRLIIGLGLALGTVAATVSASPVDTKEAPPLRPGYDRCLAQAQGVTLSLNNCIGTEFDFQDRRLNTAYKSLRESLSDAGRRALRDQERAWIADRDKACAPPADGGTAAMLGANECRLNRTALRAAELEAQRIHP</sequence>
<comment type="caution">
    <text evidence="3">The sequence shown here is derived from an EMBL/GenBank/DDBJ whole genome shotgun (WGS) entry which is preliminary data.</text>
</comment>
<evidence type="ECO:0000313" key="4">
    <source>
        <dbReference type="Proteomes" id="UP001528850"/>
    </source>
</evidence>